<accession>A0A382KZ37</accession>
<dbReference type="GO" id="GO:0009097">
    <property type="term" value="P:isoleucine biosynthetic process"/>
    <property type="evidence" value="ECO:0007669"/>
    <property type="project" value="TreeGrafter"/>
</dbReference>
<evidence type="ECO:0000256" key="3">
    <source>
        <dbReference type="ARBA" id="ARBA00023052"/>
    </source>
</evidence>
<keyword evidence="3" id="KW-0786">Thiamine pyrophosphate</keyword>
<evidence type="ECO:0000256" key="1">
    <source>
        <dbReference type="ARBA" id="ARBA00001964"/>
    </source>
</evidence>
<gene>
    <name evidence="5" type="ORF">METZ01_LOCUS282600</name>
</gene>
<dbReference type="InterPro" id="IPR000399">
    <property type="entry name" value="TPP-bd_CS"/>
</dbReference>
<dbReference type="GO" id="GO:0009099">
    <property type="term" value="P:L-valine biosynthetic process"/>
    <property type="evidence" value="ECO:0007669"/>
    <property type="project" value="TreeGrafter"/>
</dbReference>
<dbReference type="InterPro" id="IPR045229">
    <property type="entry name" value="TPP_enz"/>
</dbReference>
<dbReference type="Pfam" id="PF02775">
    <property type="entry name" value="TPP_enzyme_C"/>
    <property type="match status" value="1"/>
</dbReference>
<dbReference type="GO" id="GO:0003984">
    <property type="term" value="F:acetolactate synthase activity"/>
    <property type="evidence" value="ECO:0007669"/>
    <property type="project" value="TreeGrafter"/>
</dbReference>
<dbReference type="GO" id="GO:0000287">
    <property type="term" value="F:magnesium ion binding"/>
    <property type="evidence" value="ECO:0007669"/>
    <property type="project" value="InterPro"/>
</dbReference>
<dbReference type="PROSITE" id="PS00187">
    <property type="entry name" value="TPP_ENZYMES"/>
    <property type="match status" value="1"/>
</dbReference>
<dbReference type="InterPro" id="IPR029061">
    <property type="entry name" value="THDP-binding"/>
</dbReference>
<evidence type="ECO:0000256" key="2">
    <source>
        <dbReference type="ARBA" id="ARBA00007812"/>
    </source>
</evidence>
<dbReference type="SUPFAM" id="SSF52518">
    <property type="entry name" value="Thiamin diphosphate-binding fold (THDP-binding)"/>
    <property type="match status" value="1"/>
</dbReference>
<dbReference type="InterPro" id="IPR011766">
    <property type="entry name" value="TPP_enzyme_TPP-bd"/>
</dbReference>
<reference evidence="5" key="1">
    <citation type="submission" date="2018-05" db="EMBL/GenBank/DDBJ databases">
        <authorList>
            <person name="Lanie J.A."/>
            <person name="Ng W.-L."/>
            <person name="Kazmierczak K.M."/>
            <person name="Andrzejewski T.M."/>
            <person name="Davidsen T.M."/>
            <person name="Wayne K.J."/>
            <person name="Tettelin H."/>
            <person name="Glass J.I."/>
            <person name="Rusch D."/>
            <person name="Podicherti R."/>
            <person name="Tsui H.-C.T."/>
            <person name="Winkler M.E."/>
        </authorList>
    </citation>
    <scope>NUCLEOTIDE SEQUENCE</scope>
</reference>
<dbReference type="GO" id="GO:0005948">
    <property type="term" value="C:acetolactate synthase complex"/>
    <property type="evidence" value="ECO:0007669"/>
    <property type="project" value="TreeGrafter"/>
</dbReference>
<name>A0A382KZ37_9ZZZZ</name>
<dbReference type="AlphaFoldDB" id="A0A382KZ37"/>
<dbReference type="Gene3D" id="3.40.50.970">
    <property type="match status" value="1"/>
</dbReference>
<dbReference type="GO" id="GO:0050660">
    <property type="term" value="F:flavin adenine dinucleotide binding"/>
    <property type="evidence" value="ECO:0007669"/>
    <property type="project" value="TreeGrafter"/>
</dbReference>
<sequence length="240" mass="26849">TGPWLEGISKWREDWTEFNRTQSNSNAIPIRPERLLKDLRRVLPRDAIVVCDVGEHHNWVIQFFESYEPRTMLQSWGFASMGFGVCGVLGAKLAAPERVCVSVCGDGGFMMTPHILCTAVEYSIPAIWIIFNNYGWNVIRHQANGAWPDREIITSFRKEETGEPYNPDFAALARACGARGARVEKPGDFGEALSEAIASNVPYVIDIPVERDARAPSVGTWELPPFAHAEPSYGKRNLRS</sequence>
<comment type="cofactor">
    <cofactor evidence="1">
        <name>thiamine diphosphate</name>
        <dbReference type="ChEBI" id="CHEBI:58937"/>
    </cofactor>
</comment>
<dbReference type="Gene3D" id="3.40.50.1220">
    <property type="entry name" value="TPP-binding domain"/>
    <property type="match status" value="1"/>
</dbReference>
<organism evidence="5">
    <name type="scientific">marine metagenome</name>
    <dbReference type="NCBI Taxonomy" id="408172"/>
    <lineage>
        <taxon>unclassified sequences</taxon>
        <taxon>metagenomes</taxon>
        <taxon>ecological metagenomes</taxon>
    </lineage>
</organism>
<proteinExistence type="inferred from homology"/>
<feature type="non-terminal residue" evidence="5">
    <location>
        <position position="1"/>
    </location>
</feature>
<comment type="similarity">
    <text evidence="2">Belongs to the TPP enzyme family.</text>
</comment>
<dbReference type="PANTHER" id="PTHR18968:SF13">
    <property type="entry name" value="ACETOLACTATE SYNTHASE CATALYTIC SUBUNIT, MITOCHONDRIAL"/>
    <property type="match status" value="1"/>
</dbReference>
<protein>
    <recommendedName>
        <fullName evidence="4">Thiamine pyrophosphate enzyme TPP-binding domain-containing protein</fullName>
    </recommendedName>
</protein>
<evidence type="ECO:0000259" key="4">
    <source>
        <dbReference type="Pfam" id="PF02775"/>
    </source>
</evidence>
<dbReference type="GO" id="GO:0030976">
    <property type="term" value="F:thiamine pyrophosphate binding"/>
    <property type="evidence" value="ECO:0007669"/>
    <property type="project" value="InterPro"/>
</dbReference>
<feature type="domain" description="Thiamine pyrophosphate enzyme TPP-binding" evidence="4">
    <location>
        <begin position="52"/>
        <end position="207"/>
    </location>
</feature>
<dbReference type="EMBL" id="UINC01083742">
    <property type="protein sequence ID" value="SVC29746.1"/>
    <property type="molecule type" value="Genomic_DNA"/>
</dbReference>
<evidence type="ECO:0000313" key="5">
    <source>
        <dbReference type="EMBL" id="SVC29746.1"/>
    </source>
</evidence>
<dbReference type="PANTHER" id="PTHR18968">
    <property type="entry name" value="THIAMINE PYROPHOSPHATE ENZYMES"/>
    <property type="match status" value="1"/>
</dbReference>